<organism evidence="4 5">
    <name type="scientific">Myxacorys almedinensis A</name>
    <dbReference type="NCBI Taxonomy" id="2690445"/>
    <lineage>
        <taxon>Bacteria</taxon>
        <taxon>Bacillati</taxon>
        <taxon>Cyanobacteriota</taxon>
        <taxon>Cyanophyceae</taxon>
        <taxon>Leptolyngbyales</taxon>
        <taxon>Leptolyngbyaceae</taxon>
        <taxon>Myxacorys</taxon>
        <taxon>Myxacorys almedinensis</taxon>
    </lineage>
</organism>
<accession>A0A8J7Z6C9</accession>
<protein>
    <submittedName>
        <fullName evidence="4">Response regulator</fullName>
    </submittedName>
</protein>
<reference evidence="4" key="1">
    <citation type="submission" date="2019-12" db="EMBL/GenBank/DDBJ databases">
        <title>High-Quality draft genome sequences of three cyanobacteria isolated from the limestone walls of the Old Cathedral of Coimbra.</title>
        <authorList>
            <person name="Tiago I."/>
            <person name="Soares F."/>
            <person name="Portugal A."/>
        </authorList>
    </citation>
    <scope>NUCLEOTIDE SEQUENCE</scope>
    <source>
        <strain evidence="4">A</strain>
    </source>
</reference>
<comment type="caution">
    <text evidence="4">The sequence shown here is derived from an EMBL/GenBank/DDBJ whole genome shotgun (WGS) entry which is preliminary data.</text>
</comment>
<dbReference type="Proteomes" id="UP000646053">
    <property type="component" value="Unassembled WGS sequence"/>
</dbReference>
<dbReference type="PANTHER" id="PTHR44591:SF23">
    <property type="entry name" value="CHEY SUBFAMILY"/>
    <property type="match status" value="1"/>
</dbReference>
<keyword evidence="5" id="KW-1185">Reference proteome</keyword>
<dbReference type="PANTHER" id="PTHR44591">
    <property type="entry name" value="STRESS RESPONSE REGULATOR PROTEIN 1"/>
    <property type="match status" value="1"/>
</dbReference>
<dbReference type="Pfam" id="PF00072">
    <property type="entry name" value="Response_reg"/>
    <property type="match status" value="1"/>
</dbReference>
<dbReference type="SMART" id="SM00448">
    <property type="entry name" value="REC"/>
    <property type="match status" value="1"/>
</dbReference>
<dbReference type="InterPro" id="IPR011006">
    <property type="entry name" value="CheY-like_superfamily"/>
</dbReference>
<dbReference type="Gene3D" id="3.40.50.2300">
    <property type="match status" value="1"/>
</dbReference>
<evidence type="ECO:0000313" key="5">
    <source>
        <dbReference type="Proteomes" id="UP000646053"/>
    </source>
</evidence>
<dbReference type="InterPro" id="IPR050595">
    <property type="entry name" value="Bact_response_regulator"/>
</dbReference>
<evidence type="ECO:0000256" key="1">
    <source>
        <dbReference type="ARBA" id="ARBA00022553"/>
    </source>
</evidence>
<dbReference type="RefSeq" id="WP_162421827.1">
    <property type="nucleotide sequence ID" value="NZ_WVIE01000003.1"/>
</dbReference>
<dbReference type="PROSITE" id="PS50110">
    <property type="entry name" value="RESPONSE_REGULATORY"/>
    <property type="match status" value="1"/>
</dbReference>
<proteinExistence type="predicted"/>
<comment type="caution">
    <text evidence="2">Lacks conserved residue(s) required for the propagation of feature annotation.</text>
</comment>
<evidence type="ECO:0000256" key="2">
    <source>
        <dbReference type="PROSITE-ProRule" id="PRU00169"/>
    </source>
</evidence>
<dbReference type="AlphaFoldDB" id="A0A8J7Z6C9"/>
<dbReference type="EMBL" id="WVIE01000003">
    <property type="protein sequence ID" value="NDJ16305.1"/>
    <property type="molecule type" value="Genomic_DNA"/>
</dbReference>
<name>A0A8J7Z6C9_9CYAN</name>
<keyword evidence="1" id="KW-0597">Phosphoprotein</keyword>
<dbReference type="SUPFAM" id="SSF52172">
    <property type="entry name" value="CheY-like"/>
    <property type="match status" value="1"/>
</dbReference>
<dbReference type="InterPro" id="IPR001789">
    <property type="entry name" value="Sig_transdc_resp-reg_receiver"/>
</dbReference>
<sequence length="154" mass="17384">MDNFSLLLDGLQVLVVDPHADSRRLLSTLFALYGVETFEVETAQQAIDLLSHTQPYMVISELYLPDQGVYSLMDTVKKIEHARHIRLPAIALTSFARDCDRSSAIAAGFSRYVSKPCNLDDLLEIVADLAHREPYTYETDFLTEDLISALRYAQ</sequence>
<feature type="domain" description="Response regulatory" evidence="3">
    <location>
        <begin position="12"/>
        <end position="130"/>
    </location>
</feature>
<evidence type="ECO:0000313" key="4">
    <source>
        <dbReference type="EMBL" id="NDJ16305.1"/>
    </source>
</evidence>
<dbReference type="GO" id="GO:0000160">
    <property type="term" value="P:phosphorelay signal transduction system"/>
    <property type="evidence" value="ECO:0007669"/>
    <property type="project" value="InterPro"/>
</dbReference>
<gene>
    <name evidence="4" type="ORF">GS601_03195</name>
</gene>
<evidence type="ECO:0000259" key="3">
    <source>
        <dbReference type="PROSITE" id="PS50110"/>
    </source>
</evidence>